<evidence type="ECO:0000313" key="11">
    <source>
        <dbReference type="EMBL" id="BCN32498.1"/>
    </source>
</evidence>
<evidence type="ECO:0000256" key="4">
    <source>
        <dbReference type="ARBA" id="ARBA00022605"/>
    </source>
</evidence>
<dbReference type="Gene3D" id="3.20.20.70">
    <property type="entry name" value="Aldolase class I"/>
    <property type="match status" value="1"/>
</dbReference>
<evidence type="ECO:0000256" key="3">
    <source>
        <dbReference type="ARBA" id="ARBA00011270"/>
    </source>
</evidence>
<dbReference type="GO" id="GO:0005829">
    <property type="term" value="C:cytosol"/>
    <property type="evidence" value="ECO:0007669"/>
    <property type="project" value="TreeGrafter"/>
</dbReference>
<evidence type="ECO:0000313" key="12">
    <source>
        <dbReference type="Proteomes" id="UP000595897"/>
    </source>
</evidence>
<dbReference type="PANTHER" id="PTHR43406">
    <property type="entry name" value="TRYPTOPHAN SYNTHASE, ALPHA CHAIN"/>
    <property type="match status" value="1"/>
</dbReference>
<comment type="subunit">
    <text evidence="3 9">Tetramer of two alpha and two beta chains.</text>
</comment>
<keyword evidence="12" id="KW-1185">Reference proteome</keyword>
<dbReference type="InterPro" id="IPR013785">
    <property type="entry name" value="Aldolase_TIM"/>
</dbReference>
<dbReference type="KEGG" id="ahb:bsdtb5_37930"/>
<evidence type="ECO:0000256" key="9">
    <source>
        <dbReference type="HAMAP-Rule" id="MF_00131"/>
    </source>
</evidence>
<keyword evidence="6 9" id="KW-0057">Aromatic amino acid biosynthesis</keyword>
<name>A0A7R7IFW6_9FIRM</name>
<dbReference type="InterPro" id="IPR011060">
    <property type="entry name" value="RibuloseP-bd_barrel"/>
</dbReference>
<comment type="similarity">
    <text evidence="9 10">Belongs to the TrpA family.</text>
</comment>
<gene>
    <name evidence="9 11" type="primary">trpA</name>
    <name evidence="11" type="ORF">bsdtb5_37930</name>
</gene>
<protein>
    <recommendedName>
        <fullName evidence="9">Tryptophan synthase alpha chain</fullName>
        <ecNumber evidence="9">4.2.1.20</ecNumber>
    </recommendedName>
</protein>
<evidence type="ECO:0000256" key="6">
    <source>
        <dbReference type="ARBA" id="ARBA00023141"/>
    </source>
</evidence>
<feature type="active site" description="Proton acceptor" evidence="9">
    <location>
        <position position="60"/>
    </location>
</feature>
<keyword evidence="4 9" id="KW-0028">Amino-acid biosynthesis</keyword>
<dbReference type="FunFam" id="3.20.20.70:FF:000037">
    <property type="entry name" value="Tryptophan synthase alpha chain"/>
    <property type="match status" value="1"/>
</dbReference>
<evidence type="ECO:0000256" key="2">
    <source>
        <dbReference type="ARBA" id="ARBA00004733"/>
    </source>
</evidence>
<comment type="catalytic activity">
    <reaction evidence="8 9">
        <text>(1S,2R)-1-C-(indol-3-yl)glycerol 3-phosphate + L-serine = D-glyceraldehyde 3-phosphate + L-tryptophan + H2O</text>
        <dbReference type="Rhea" id="RHEA:10532"/>
        <dbReference type="ChEBI" id="CHEBI:15377"/>
        <dbReference type="ChEBI" id="CHEBI:33384"/>
        <dbReference type="ChEBI" id="CHEBI:57912"/>
        <dbReference type="ChEBI" id="CHEBI:58866"/>
        <dbReference type="ChEBI" id="CHEBI:59776"/>
        <dbReference type="EC" id="4.2.1.20"/>
    </reaction>
</comment>
<dbReference type="HAMAP" id="MF_00131">
    <property type="entry name" value="Trp_synth_alpha"/>
    <property type="match status" value="1"/>
</dbReference>
<evidence type="ECO:0000256" key="10">
    <source>
        <dbReference type="RuleBase" id="RU003662"/>
    </source>
</evidence>
<dbReference type="CDD" id="cd04724">
    <property type="entry name" value="Tryptophan_synthase_alpha"/>
    <property type="match status" value="1"/>
</dbReference>
<dbReference type="UniPathway" id="UPA00035">
    <property type="reaction ID" value="UER00044"/>
</dbReference>
<dbReference type="EMBL" id="AP024169">
    <property type="protein sequence ID" value="BCN32498.1"/>
    <property type="molecule type" value="Genomic_DNA"/>
</dbReference>
<evidence type="ECO:0000256" key="7">
    <source>
        <dbReference type="ARBA" id="ARBA00023239"/>
    </source>
</evidence>
<evidence type="ECO:0000256" key="1">
    <source>
        <dbReference type="ARBA" id="ARBA00003365"/>
    </source>
</evidence>
<dbReference type="AlphaFoldDB" id="A0A7R7IFW6"/>
<dbReference type="InterPro" id="IPR002028">
    <property type="entry name" value="Trp_synthase_suA"/>
</dbReference>
<accession>A0A7R7IFW6</accession>
<dbReference type="NCBIfam" id="TIGR00262">
    <property type="entry name" value="trpA"/>
    <property type="match status" value="1"/>
</dbReference>
<dbReference type="SUPFAM" id="SSF51366">
    <property type="entry name" value="Ribulose-phoshate binding barrel"/>
    <property type="match status" value="1"/>
</dbReference>
<comment type="pathway">
    <text evidence="2 9">Amino-acid biosynthesis; L-tryptophan biosynthesis; L-tryptophan from chorismate: step 5/5.</text>
</comment>
<sequence length="263" mass="29689">MNRIEEKLAKLKEKKEKAFITYMTAGLPDMEGTKEIIRIQEQAGTDIIELGIPFSDPAADGPIIQQASFESIQKGTNLTKVFNMLEDLRKDCEIPIVFMMYYNTVFHYGLERFVEKCIQIGVDGLIIPDLPYEAQGDLAKFLDKKGAPILIQLVAPVSKKRIPMILKNARGFVYCVSSMGVTGQDATFHKDVVEYLHTVKEISNIPVMMGFGIRTAKDVDGVRDTIDGAIVGSHFIKLMKESDYNLEEIKNYCSNFKKELNQY</sequence>
<feature type="active site" description="Proton acceptor" evidence="9">
    <location>
        <position position="49"/>
    </location>
</feature>
<proteinExistence type="inferred from homology"/>
<dbReference type="EC" id="4.2.1.20" evidence="9"/>
<dbReference type="Pfam" id="PF00290">
    <property type="entry name" value="Trp_syntA"/>
    <property type="match status" value="1"/>
</dbReference>
<reference evidence="11 12" key="1">
    <citation type="submission" date="2020-11" db="EMBL/GenBank/DDBJ databases">
        <title>Draft genome sequencing of a Lachnospiraceae strain isolated from anoxic soil subjected to BSD treatment.</title>
        <authorList>
            <person name="Uek A."/>
            <person name="Tonouchi A."/>
        </authorList>
    </citation>
    <scope>NUCLEOTIDE SEQUENCE [LARGE SCALE GENOMIC DNA]</scope>
    <source>
        <strain evidence="11 12">TB5</strain>
    </source>
</reference>
<keyword evidence="5 9" id="KW-0822">Tryptophan biosynthesis</keyword>
<evidence type="ECO:0000256" key="5">
    <source>
        <dbReference type="ARBA" id="ARBA00022822"/>
    </source>
</evidence>
<dbReference type="RefSeq" id="WP_271713542.1">
    <property type="nucleotide sequence ID" value="NZ_AP024169.1"/>
</dbReference>
<evidence type="ECO:0000256" key="8">
    <source>
        <dbReference type="ARBA" id="ARBA00049047"/>
    </source>
</evidence>
<dbReference type="Proteomes" id="UP000595897">
    <property type="component" value="Chromosome"/>
</dbReference>
<dbReference type="PANTHER" id="PTHR43406:SF1">
    <property type="entry name" value="TRYPTOPHAN SYNTHASE ALPHA CHAIN, CHLOROPLASTIC"/>
    <property type="match status" value="1"/>
</dbReference>
<organism evidence="11 12">
    <name type="scientific">Anaeromicropila herbilytica</name>
    <dbReference type="NCBI Taxonomy" id="2785025"/>
    <lineage>
        <taxon>Bacteria</taxon>
        <taxon>Bacillati</taxon>
        <taxon>Bacillota</taxon>
        <taxon>Clostridia</taxon>
        <taxon>Lachnospirales</taxon>
        <taxon>Lachnospiraceae</taxon>
        <taxon>Anaeromicropila</taxon>
    </lineage>
</organism>
<dbReference type="GO" id="GO:0004834">
    <property type="term" value="F:tryptophan synthase activity"/>
    <property type="evidence" value="ECO:0007669"/>
    <property type="project" value="UniProtKB-UniRule"/>
</dbReference>
<comment type="function">
    <text evidence="1 9">The alpha subunit is responsible for the aldol cleavage of indoleglycerol phosphate to indole and glyceraldehyde 3-phosphate.</text>
</comment>
<keyword evidence="7 9" id="KW-0456">Lyase</keyword>